<comment type="subcellular location">
    <subcellularLocation>
        <location evidence="1">Nucleus</location>
    </subcellularLocation>
</comment>
<dbReference type="InterPro" id="IPR009072">
    <property type="entry name" value="Histone-fold"/>
</dbReference>
<feature type="domain" description="Bromodomain associated" evidence="8">
    <location>
        <begin position="71"/>
        <end position="147"/>
    </location>
</feature>
<dbReference type="GO" id="GO:0046982">
    <property type="term" value="F:protein heterodimerization activity"/>
    <property type="evidence" value="ECO:0007669"/>
    <property type="project" value="InterPro"/>
</dbReference>
<dbReference type="CDD" id="cd08049">
    <property type="entry name" value="TAF8"/>
    <property type="match status" value="1"/>
</dbReference>
<evidence type="ECO:0000256" key="5">
    <source>
        <dbReference type="ARBA" id="ARBA00023163"/>
    </source>
</evidence>
<evidence type="ECO:0000256" key="3">
    <source>
        <dbReference type="ARBA" id="ARBA00017307"/>
    </source>
</evidence>
<dbReference type="GO" id="GO:0005669">
    <property type="term" value="C:transcription factor TFIID complex"/>
    <property type="evidence" value="ECO:0007669"/>
    <property type="project" value="InterPro"/>
</dbReference>
<feature type="region of interest" description="Disordered" evidence="7">
    <location>
        <begin position="29"/>
        <end position="57"/>
    </location>
</feature>
<keyword evidence="10" id="KW-1185">Reference proteome</keyword>
<feature type="region of interest" description="Disordered" evidence="7">
    <location>
        <begin position="443"/>
        <end position="468"/>
    </location>
</feature>
<gene>
    <name evidence="9" type="ORF">CAMP_LOCUS4149</name>
</gene>
<comment type="caution">
    <text evidence="9">The sequence shown here is derived from an EMBL/GenBank/DDBJ whole genome shotgun (WGS) entry which is preliminary data.</text>
</comment>
<sequence length="468" mass="53244">MNPHYPPGQFIRQPIPIQRLMMRDGYTIPSQFPSQQQAQPPSRVLKRGDTPSLTSKASKQVGANFLPSIINEAYHNVLEQVITALCYSKGFDDIEEGALETLMLIFHNYIKRAGEQSRLACEVAGRTIVTPGDAWFALINMGSDVQKLPKYFEETLTKMELTIHTPEIQPHDQKNVSLQLGSTQPHPSYVFEWMPPFPDTHTYIRTEITNEPDLSYSKVRTAMAHKKRNGVTSLVNYMVRTYPAFCIFQSFRNIIHKQVKEIVDTEANEKRLEEAFISFSDLLDSKDFDTVSPASNSKIIFDKGLITKKELDSGVEIACMCSDGTIIDLNGHVLVLEKDAIIDLEENDKISSTSSRVHCLEAGVDTIKYEQSVDEELDELIEMDSCTIDLSVTSRPHINEMKILQDKITFEYIPEWAHILIPSFERRAYLQNPLILENKFEESNQAKDTIDEDNTPDNPYFRAPSSLE</sequence>
<dbReference type="AlphaFoldDB" id="A0A9P1I8P8"/>
<dbReference type="Proteomes" id="UP001152747">
    <property type="component" value="Unassembled WGS sequence"/>
</dbReference>
<keyword evidence="6" id="KW-0539">Nucleus</keyword>
<evidence type="ECO:0000256" key="2">
    <source>
        <dbReference type="ARBA" id="ARBA00008767"/>
    </source>
</evidence>
<comment type="similarity">
    <text evidence="2">Belongs to the TAF8 family.</text>
</comment>
<dbReference type="InterPro" id="IPR037818">
    <property type="entry name" value="TAF8"/>
</dbReference>
<dbReference type="EMBL" id="CANHGI010000002">
    <property type="protein sequence ID" value="CAI5441512.1"/>
    <property type="molecule type" value="Genomic_DNA"/>
</dbReference>
<dbReference type="CDD" id="cd22918">
    <property type="entry name" value="HFD_TAF8"/>
    <property type="match status" value="1"/>
</dbReference>
<evidence type="ECO:0000256" key="4">
    <source>
        <dbReference type="ARBA" id="ARBA00023015"/>
    </source>
</evidence>
<dbReference type="OrthoDB" id="2193813at2759"/>
<dbReference type="GO" id="GO:0006367">
    <property type="term" value="P:transcription initiation at RNA polymerase II promoter"/>
    <property type="evidence" value="ECO:0007669"/>
    <property type="project" value="TreeGrafter"/>
</dbReference>
<reference evidence="9" key="1">
    <citation type="submission" date="2022-11" db="EMBL/GenBank/DDBJ databases">
        <authorList>
            <person name="Kikuchi T."/>
        </authorList>
    </citation>
    <scope>NUCLEOTIDE SEQUENCE</scope>
    <source>
        <strain evidence="9">PS1010</strain>
    </source>
</reference>
<dbReference type="Pfam" id="PF10406">
    <property type="entry name" value="TAF8_C"/>
    <property type="match status" value="1"/>
</dbReference>
<dbReference type="SMART" id="SM00576">
    <property type="entry name" value="BTP"/>
    <property type="match status" value="1"/>
</dbReference>
<protein>
    <recommendedName>
        <fullName evidence="3">Transcription initiation factor TFIID subunit 8</fullName>
    </recommendedName>
</protein>
<dbReference type="PANTHER" id="PTHR46469:SF1">
    <property type="entry name" value="TRANSCRIPTION INITIATION FACTOR TFIID SUBUNIT 8"/>
    <property type="match status" value="1"/>
</dbReference>
<evidence type="ECO:0000256" key="7">
    <source>
        <dbReference type="SAM" id="MobiDB-lite"/>
    </source>
</evidence>
<feature type="compositionally biased region" description="Low complexity" evidence="7">
    <location>
        <begin position="29"/>
        <end position="42"/>
    </location>
</feature>
<evidence type="ECO:0000256" key="1">
    <source>
        <dbReference type="ARBA" id="ARBA00004123"/>
    </source>
</evidence>
<proteinExistence type="inferred from homology"/>
<dbReference type="Pfam" id="PF07524">
    <property type="entry name" value="Bromo_TP"/>
    <property type="match status" value="1"/>
</dbReference>
<dbReference type="InterPro" id="IPR006565">
    <property type="entry name" value="BTP"/>
</dbReference>
<dbReference type="InterPro" id="IPR019473">
    <property type="entry name" value="TFIID_su8_C"/>
</dbReference>
<organism evidence="9 10">
    <name type="scientific">Caenorhabditis angaria</name>
    <dbReference type="NCBI Taxonomy" id="860376"/>
    <lineage>
        <taxon>Eukaryota</taxon>
        <taxon>Metazoa</taxon>
        <taxon>Ecdysozoa</taxon>
        <taxon>Nematoda</taxon>
        <taxon>Chromadorea</taxon>
        <taxon>Rhabditida</taxon>
        <taxon>Rhabditina</taxon>
        <taxon>Rhabditomorpha</taxon>
        <taxon>Rhabditoidea</taxon>
        <taxon>Rhabditidae</taxon>
        <taxon>Peloderinae</taxon>
        <taxon>Caenorhabditis</taxon>
    </lineage>
</organism>
<name>A0A9P1I8P8_9PELO</name>
<accession>A0A9P1I8P8</accession>
<evidence type="ECO:0000259" key="8">
    <source>
        <dbReference type="SMART" id="SM00576"/>
    </source>
</evidence>
<keyword evidence="4" id="KW-0805">Transcription regulation</keyword>
<evidence type="ECO:0000313" key="10">
    <source>
        <dbReference type="Proteomes" id="UP001152747"/>
    </source>
</evidence>
<dbReference type="PANTHER" id="PTHR46469">
    <property type="entry name" value="TRANSCRIPTION INITIATION FACTOR TFIID SUBUNIT 8"/>
    <property type="match status" value="1"/>
</dbReference>
<evidence type="ECO:0000256" key="6">
    <source>
        <dbReference type="ARBA" id="ARBA00023242"/>
    </source>
</evidence>
<dbReference type="Gene3D" id="1.10.20.10">
    <property type="entry name" value="Histone, subunit A"/>
    <property type="match status" value="1"/>
</dbReference>
<evidence type="ECO:0000313" key="9">
    <source>
        <dbReference type="EMBL" id="CAI5441512.1"/>
    </source>
</evidence>
<keyword evidence="5" id="KW-0804">Transcription</keyword>